<feature type="domain" description="YdbS-like PH" evidence="2">
    <location>
        <begin position="270"/>
        <end position="348"/>
    </location>
</feature>
<feature type="transmembrane region" description="Helical" evidence="1">
    <location>
        <begin position="243"/>
        <end position="263"/>
    </location>
</feature>
<dbReference type="InterPro" id="IPR014529">
    <property type="entry name" value="UCP026631"/>
</dbReference>
<feature type="domain" description="YdbS-like PH" evidence="2">
    <location>
        <begin position="420"/>
        <end position="494"/>
    </location>
</feature>
<dbReference type="EMBL" id="CP024848">
    <property type="protein sequence ID" value="AXI07672.1"/>
    <property type="molecule type" value="Genomic_DNA"/>
</dbReference>
<reference evidence="4" key="1">
    <citation type="submission" date="2017-11" db="EMBL/GenBank/DDBJ databases">
        <authorList>
            <person name="Zhu W."/>
        </authorList>
    </citation>
    <scope>NUCLEOTIDE SEQUENCE [LARGE SCALE GENOMIC DNA]</scope>
    <source>
        <strain evidence="4">160</strain>
    </source>
</reference>
<accession>A0A345PCE2</accession>
<protein>
    <recommendedName>
        <fullName evidence="2">YdbS-like PH domain-containing protein</fullName>
    </recommendedName>
</protein>
<gene>
    <name evidence="3" type="ORF">CUC15_01095</name>
</gene>
<dbReference type="InterPro" id="IPR005182">
    <property type="entry name" value="YdbS-like_PH"/>
</dbReference>
<feature type="transmembrane region" description="Helical" evidence="1">
    <location>
        <begin position="398"/>
        <end position="415"/>
    </location>
</feature>
<keyword evidence="1" id="KW-1133">Transmembrane helix</keyword>
<feature type="transmembrane region" description="Helical" evidence="1">
    <location>
        <begin position="36"/>
        <end position="59"/>
    </location>
</feature>
<dbReference type="AlphaFoldDB" id="A0A345PCE2"/>
<keyword evidence="1" id="KW-0472">Membrane</keyword>
<feature type="transmembrane region" description="Helical" evidence="1">
    <location>
        <begin position="71"/>
        <end position="94"/>
    </location>
</feature>
<dbReference type="Pfam" id="PF03703">
    <property type="entry name" value="bPH_2"/>
    <property type="match status" value="3"/>
</dbReference>
<keyword evidence="1" id="KW-0812">Transmembrane</keyword>
<keyword evidence="4" id="KW-1185">Reference proteome</keyword>
<sequence length="502" mass="58849">MIYPRYPWNKQKNFVTKLLNWQVYKMTFKMKRQHHATIYIQLITWINGILLPIIAILMIREESIESETKTWLVIGGFVMVAGFILLSTLSWYRFTYGVIEGEFRMEYGIFIKKVYSIPMERIQSVDHEQGILQRVFGVVRVRIKTASNLEALPLLHAVSKSESLELQDILTNGKHRSLFGNQKDEKKPYQSMTYKKMLLLSITSGTLFIIIPVLGSFLSFLENFVDSRSIFRFLVDHFQFNDVGSLVISVVILLILTILVSFLSNIMKYINFSVTKSEEHVVINRGVINRRQSLIPIKRIQALQIIENPIRKLFGFSTLRIIYLGNGEEFNKSLILHPLLHVRELQDFLHDTLPEFKIDNMDFQRVPQRSWHYMITFDFIVNILVASLVSIFFFPWGVLSFLLVFVLLIYAYKWYQDEGWYVHGELLVARTRFITRRTVIIPRNRIQSSLVRQSMIQRIGKLMNVEIQVAGGLMGKIFSIKYLDEKVARSLLSWSSYRAYRK</sequence>
<dbReference type="PIRSF" id="PIRSF026631">
    <property type="entry name" value="UCP026631"/>
    <property type="match status" value="1"/>
</dbReference>
<feature type="transmembrane region" description="Helical" evidence="1">
    <location>
        <begin position="197"/>
        <end position="221"/>
    </location>
</feature>
<dbReference type="Proteomes" id="UP000253908">
    <property type="component" value="Chromosome"/>
</dbReference>
<evidence type="ECO:0000313" key="3">
    <source>
        <dbReference type="EMBL" id="AXI07672.1"/>
    </source>
</evidence>
<dbReference type="PANTHER" id="PTHR34473">
    <property type="entry name" value="UPF0699 TRANSMEMBRANE PROTEIN YDBS"/>
    <property type="match status" value="1"/>
</dbReference>
<organism evidence="3 4">
    <name type="scientific">Oceanobacillus zhaokaii</name>
    <dbReference type="NCBI Taxonomy" id="2052660"/>
    <lineage>
        <taxon>Bacteria</taxon>
        <taxon>Bacillati</taxon>
        <taxon>Bacillota</taxon>
        <taxon>Bacilli</taxon>
        <taxon>Bacillales</taxon>
        <taxon>Bacillaceae</taxon>
        <taxon>Oceanobacillus</taxon>
    </lineage>
</organism>
<name>A0A345PCE2_9BACI</name>
<dbReference type="KEGG" id="ocn:CUC15_01095"/>
<evidence type="ECO:0000313" key="4">
    <source>
        <dbReference type="Proteomes" id="UP000253908"/>
    </source>
</evidence>
<proteinExistence type="predicted"/>
<feature type="transmembrane region" description="Helical" evidence="1">
    <location>
        <begin position="371"/>
        <end position="392"/>
    </location>
</feature>
<dbReference type="PANTHER" id="PTHR34473:SF2">
    <property type="entry name" value="UPF0699 TRANSMEMBRANE PROTEIN YDBT"/>
    <property type="match status" value="1"/>
</dbReference>
<evidence type="ECO:0000256" key="1">
    <source>
        <dbReference type="SAM" id="Phobius"/>
    </source>
</evidence>
<dbReference type="OrthoDB" id="2195155at2"/>
<feature type="domain" description="YdbS-like PH" evidence="2">
    <location>
        <begin position="91"/>
        <end position="169"/>
    </location>
</feature>
<evidence type="ECO:0000259" key="2">
    <source>
        <dbReference type="Pfam" id="PF03703"/>
    </source>
</evidence>